<dbReference type="SUPFAM" id="SSF53756">
    <property type="entry name" value="UDP-Glycosyltransferase/glycogen phosphorylase"/>
    <property type="match status" value="1"/>
</dbReference>
<gene>
    <name evidence="12" type="ORF">EI16_09580</name>
</gene>
<dbReference type="EC" id="2.4.99.12" evidence="3 10"/>
<evidence type="ECO:0000313" key="12">
    <source>
        <dbReference type="EMBL" id="KDN96503.1"/>
    </source>
</evidence>
<keyword evidence="10" id="KW-0472">Membrane</keyword>
<dbReference type="AlphaFoldDB" id="A0A066ZRR5"/>
<evidence type="ECO:0000256" key="6">
    <source>
        <dbReference type="ARBA" id="ARBA00031445"/>
    </source>
</evidence>
<evidence type="ECO:0000256" key="10">
    <source>
        <dbReference type="RuleBase" id="RU365103"/>
    </source>
</evidence>
<dbReference type="GO" id="GO:0043842">
    <property type="term" value="F:Kdo transferase activity"/>
    <property type="evidence" value="ECO:0007669"/>
    <property type="project" value="UniProtKB-EC"/>
</dbReference>
<protein>
    <recommendedName>
        <fullName evidence="4 10">3-deoxy-D-manno-octulosonic acid transferase</fullName>
        <shortName evidence="10">Kdo transferase</shortName>
        <ecNumber evidence="3 10">2.4.99.12</ecNumber>
    </recommendedName>
    <alternativeName>
        <fullName evidence="6 10">Lipid IV(A) 3-deoxy-D-manno-octulosonic acid transferase</fullName>
    </alternativeName>
</protein>
<evidence type="ECO:0000256" key="8">
    <source>
        <dbReference type="PIRSR" id="PIRSR639901-1"/>
    </source>
</evidence>
<dbReference type="STRING" id="28885.EI16_09580"/>
<comment type="catalytic activity">
    <reaction evidence="7 10">
        <text>lipid IVA (E. coli) + CMP-3-deoxy-beta-D-manno-octulosonate = alpha-Kdo-(2-&gt;6)-lipid IVA (E. coli) + CMP + H(+)</text>
        <dbReference type="Rhea" id="RHEA:28066"/>
        <dbReference type="ChEBI" id="CHEBI:15378"/>
        <dbReference type="ChEBI" id="CHEBI:58603"/>
        <dbReference type="ChEBI" id="CHEBI:60364"/>
        <dbReference type="ChEBI" id="CHEBI:60377"/>
        <dbReference type="ChEBI" id="CHEBI:85987"/>
        <dbReference type="EC" id="2.4.99.12"/>
    </reaction>
</comment>
<evidence type="ECO:0000313" key="13">
    <source>
        <dbReference type="Proteomes" id="UP000027341"/>
    </source>
</evidence>
<feature type="site" description="Transition state stabilizer" evidence="9">
    <location>
        <position position="217"/>
    </location>
</feature>
<reference evidence="12 13" key="1">
    <citation type="submission" date="2014-04" db="EMBL/GenBank/DDBJ databases">
        <title>Draft genome sequence of Hydrogenovibrio marinus MH-110, a model organism for aerobic H2 metabolism.</title>
        <authorList>
            <person name="Cha H.J."/>
            <person name="Jo B.H."/>
            <person name="Hwang B.H."/>
        </authorList>
    </citation>
    <scope>NUCLEOTIDE SEQUENCE [LARGE SCALE GENOMIC DNA]</scope>
    <source>
        <strain evidence="12 13">MH-110</strain>
    </source>
</reference>
<evidence type="ECO:0000256" key="4">
    <source>
        <dbReference type="ARBA" id="ARBA00019077"/>
    </source>
</evidence>
<dbReference type="Gene3D" id="3.40.50.2000">
    <property type="entry name" value="Glycogen Phosphorylase B"/>
    <property type="match status" value="1"/>
</dbReference>
<accession>A0A066ZRR5</accession>
<evidence type="ECO:0000256" key="7">
    <source>
        <dbReference type="ARBA" id="ARBA00049183"/>
    </source>
</evidence>
<sequence>MNALLYRLLLWLAFPLVLYKAAKRCRKAEQTRDEQTPSIPHCLSARFGFNPTPFKQNGIWVHAVSVGETRSIFPLLKSLKETYPELPITLTSGSTQGAIQALKFAPVELQHQMIPYDYPFAVNRFLNQVQPKLVIMIETEIWPNLYQACANRNIPLILANARLKNKSFQAYLKYGGSLVKNALNQTHLIAAQFEQDKNNLEALGTDTAKIKVLGNLKFDIEVPNDLVEKAKYWRWESQAEQRFIWVAASTHKHEEELMLQAHQALLKHQPDALLILVPRHTDRFAEVAQLLEPSTAAIRSKNETVTESTQVYLADTIGELMLWFQVSNVSFIGGSLVNFGGHNILEPAALKKPVLSGQYHKNLQALYDSFKQDDAVIISNDAEELGQQLIALAENESQRNEAAEKAYECFKKQTGALQRLMDEVHQVLR</sequence>
<evidence type="ECO:0000256" key="3">
    <source>
        <dbReference type="ARBA" id="ARBA00012621"/>
    </source>
</evidence>
<evidence type="ECO:0000256" key="1">
    <source>
        <dbReference type="ARBA" id="ARBA00004713"/>
    </source>
</evidence>
<dbReference type="InterPro" id="IPR007507">
    <property type="entry name" value="Glycos_transf_N"/>
</dbReference>
<dbReference type="PANTHER" id="PTHR42755:SF1">
    <property type="entry name" value="3-DEOXY-D-MANNO-OCTULOSONIC ACID TRANSFERASE, MITOCHONDRIAL-RELATED"/>
    <property type="match status" value="1"/>
</dbReference>
<dbReference type="PANTHER" id="PTHR42755">
    <property type="entry name" value="3-DEOXY-MANNO-OCTULOSONATE CYTIDYLYLTRANSFERASE"/>
    <property type="match status" value="1"/>
</dbReference>
<comment type="pathway">
    <text evidence="1 10">Bacterial outer membrane biogenesis; LPS core biosynthesis.</text>
</comment>
<dbReference type="GO" id="GO:0009245">
    <property type="term" value="P:lipid A biosynthetic process"/>
    <property type="evidence" value="ECO:0007669"/>
    <property type="project" value="TreeGrafter"/>
</dbReference>
<dbReference type="RefSeq" id="WP_029912795.1">
    <property type="nucleotide sequence ID" value="NZ_AP020335.1"/>
</dbReference>
<keyword evidence="10" id="KW-0448">Lipopolysaccharide biosynthesis</keyword>
<dbReference type="InterPro" id="IPR038107">
    <property type="entry name" value="Glycos_transf_N_sf"/>
</dbReference>
<evidence type="ECO:0000259" key="11">
    <source>
        <dbReference type="Pfam" id="PF04413"/>
    </source>
</evidence>
<name>A0A066ZRR5_HYDMR</name>
<dbReference type="Gene3D" id="3.40.50.11720">
    <property type="entry name" value="3-Deoxy-D-manno-octulosonic-acid transferase, N-terminal domain"/>
    <property type="match status" value="1"/>
</dbReference>
<comment type="similarity">
    <text evidence="2">Belongs to the glycosyltransferase group 1 family. Glycosyltransferase 30 subfamily.</text>
</comment>
<dbReference type="NCBIfam" id="NF004388">
    <property type="entry name" value="PRK05749.1-4"/>
    <property type="match status" value="1"/>
</dbReference>
<evidence type="ECO:0000256" key="5">
    <source>
        <dbReference type="ARBA" id="ARBA00022679"/>
    </source>
</evidence>
<dbReference type="GO" id="GO:0005886">
    <property type="term" value="C:plasma membrane"/>
    <property type="evidence" value="ECO:0007669"/>
    <property type="project" value="UniProtKB-SubCell"/>
</dbReference>
<comment type="caution">
    <text evidence="12">The sequence shown here is derived from an EMBL/GenBank/DDBJ whole genome shotgun (WGS) entry which is preliminary data.</text>
</comment>
<comment type="function">
    <text evidence="10">Involved in lipopolysaccharide (LPS) biosynthesis. Catalyzes the transfer of 3-deoxy-D-manno-octulosonate (Kdo) residue(s) from CMP-Kdo to lipid IV(A), the tetraacyldisaccharide-1,4'-bisphosphate precursor of lipid A.</text>
</comment>
<proteinExistence type="inferred from homology"/>
<feature type="domain" description="3-deoxy-D-manno-octulosonic-acid transferase N-terminal" evidence="11">
    <location>
        <begin position="43"/>
        <end position="220"/>
    </location>
</feature>
<evidence type="ECO:0000256" key="2">
    <source>
        <dbReference type="ARBA" id="ARBA00006380"/>
    </source>
</evidence>
<comment type="subcellular location">
    <subcellularLocation>
        <location evidence="10">Cell membrane</location>
    </subcellularLocation>
</comment>
<keyword evidence="5 10" id="KW-0808">Transferase</keyword>
<keyword evidence="10" id="KW-1003">Cell membrane</keyword>
<dbReference type="EMBL" id="JMIU01000001">
    <property type="protein sequence ID" value="KDN96503.1"/>
    <property type="molecule type" value="Genomic_DNA"/>
</dbReference>
<dbReference type="Pfam" id="PF04413">
    <property type="entry name" value="Glycos_transf_N"/>
    <property type="match status" value="1"/>
</dbReference>
<dbReference type="FunFam" id="3.40.50.2000:FF:000032">
    <property type="entry name" value="3-deoxy-D-manno-octulosonic acid transferase"/>
    <property type="match status" value="1"/>
</dbReference>
<dbReference type="Proteomes" id="UP000027341">
    <property type="component" value="Unassembled WGS sequence"/>
</dbReference>
<organism evidence="12 13">
    <name type="scientific">Hydrogenovibrio marinus</name>
    <dbReference type="NCBI Taxonomy" id="28885"/>
    <lineage>
        <taxon>Bacteria</taxon>
        <taxon>Pseudomonadati</taxon>
        <taxon>Pseudomonadota</taxon>
        <taxon>Gammaproteobacteria</taxon>
        <taxon>Thiotrichales</taxon>
        <taxon>Piscirickettsiaceae</taxon>
        <taxon>Hydrogenovibrio</taxon>
    </lineage>
</organism>
<evidence type="ECO:0000256" key="9">
    <source>
        <dbReference type="PIRSR" id="PIRSR639901-2"/>
    </source>
</evidence>
<feature type="site" description="Transition state stabilizer" evidence="9">
    <location>
        <position position="138"/>
    </location>
</feature>
<dbReference type="GO" id="GO:0009244">
    <property type="term" value="P:lipopolysaccharide core region biosynthetic process"/>
    <property type="evidence" value="ECO:0007669"/>
    <property type="project" value="UniProtKB-UniRule"/>
</dbReference>
<dbReference type="UniPathway" id="UPA00958"/>
<keyword evidence="13" id="KW-1185">Reference proteome</keyword>
<dbReference type="InterPro" id="IPR039901">
    <property type="entry name" value="Kdotransferase"/>
</dbReference>
<feature type="active site" description="Proton acceptor" evidence="8">
    <location>
        <position position="68"/>
    </location>
</feature>